<keyword evidence="1" id="KW-0732">Signal</keyword>
<gene>
    <name evidence="2" type="ORF">OXX778_LOCUS12237</name>
</gene>
<evidence type="ECO:0000313" key="3">
    <source>
        <dbReference type="Proteomes" id="UP000663879"/>
    </source>
</evidence>
<feature type="signal peptide" evidence="1">
    <location>
        <begin position="1"/>
        <end position="19"/>
    </location>
</feature>
<name>A0A814AUW1_9BILA</name>
<evidence type="ECO:0000313" key="2">
    <source>
        <dbReference type="EMBL" id="CAF0917730.1"/>
    </source>
</evidence>
<reference evidence="2" key="1">
    <citation type="submission" date="2021-02" db="EMBL/GenBank/DDBJ databases">
        <authorList>
            <person name="Nowell W R."/>
        </authorList>
    </citation>
    <scope>NUCLEOTIDE SEQUENCE</scope>
    <source>
        <strain evidence="2">Ploen Becks lab</strain>
    </source>
</reference>
<accession>A0A814AUW1</accession>
<comment type="caution">
    <text evidence="2">The sequence shown here is derived from an EMBL/GenBank/DDBJ whole genome shotgun (WGS) entry which is preliminary data.</text>
</comment>
<organism evidence="2 3">
    <name type="scientific">Brachionus calyciflorus</name>
    <dbReference type="NCBI Taxonomy" id="104777"/>
    <lineage>
        <taxon>Eukaryota</taxon>
        <taxon>Metazoa</taxon>
        <taxon>Spiralia</taxon>
        <taxon>Gnathifera</taxon>
        <taxon>Rotifera</taxon>
        <taxon>Eurotatoria</taxon>
        <taxon>Monogononta</taxon>
        <taxon>Pseudotrocha</taxon>
        <taxon>Ploima</taxon>
        <taxon>Brachionidae</taxon>
        <taxon>Brachionus</taxon>
    </lineage>
</organism>
<proteinExistence type="predicted"/>
<protein>
    <submittedName>
        <fullName evidence="2">Uncharacterized protein</fullName>
    </submittedName>
</protein>
<dbReference type="AlphaFoldDB" id="A0A814AUW1"/>
<keyword evidence="3" id="KW-1185">Reference proteome</keyword>
<feature type="chain" id="PRO_5032489807" evidence="1">
    <location>
        <begin position="20"/>
        <end position="172"/>
    </location>
</feature>
<dbReference type="Proteomes" id="UP000663879">
    <property type="component" value="Unassembled WGS sequence"/>
</dbReference>
<evidence type="ECO:0000256" key="1">
    <source>
        <dbReference type="SAM" id="SignalP"/>
    </source>
</evidence>
<sequence length="172" mass="20688">MKLFILGIFIFLNFGSIQNSEEKKCILINRHESRYLSANNWFVTFLIGNQVYASEMDRNEYKTVLDWYINRPEAVWIFQPIGEYGPVSLKSVKSKNELNEESVWYFRDGTFYYEIMNSKFKQSLFIKPVKVERRLNYVVRLLDYDNYDLDYDAGDIHQKWNLRCENEKSLNI</sequence>
<dbReference type="EMBL" id="CAJNOC010002186">
    <property type="protein sequence ID" value="CAF0917730.1"/>
    <property type="molecule type" value="Genomic_DNA"/>
</dbReference>